<gene>
    <name evidence="12" type="ORF">OVA965_LOCUS22319</name>
    <name evidence="13" type="ORF">TMI583_LOCUS23035</name>
</gene>
<dbReference type="GO" id="GO:0005829">
    <property type="term" value="C:cytosol"/>
    <property type="evidence" value="ECO:0007669"/>
    <property type="project" value="TreeGrafter"/>
</dbReference>
<dbReference type="GO" id="GO:0000162">
    <property type="term" value="P:L-tryptophan biosynthetic process"/>
    <property type="evidence" value="ECO:0007669"/>
    <property type="project" value="UniProtKB-KW"/>
</dbReference>
<dbReference type="Pfam" id="PF00697">
    <property type="entry name" value="PRAI"/>
    <property type="match status" value="1"/>
</dbReference>
<name>A0A8S2EF31_9BILA</name>
<feature type="domain" description="Glycosyl transferase family 3" evidence="10">
    <location>
        <begin position="47"/>
        <end position="300"/>
    </location>
</feature>
<feature type="domain" description="N-(5'phosphoribosyl) anthranilate isomerase (PRAI)" evidence="11">
    <location>
        <begin position="429"/>
        <end position="569"/>
    </location>
</feature>
<organism evidence="12 14">
    <name type="scientific">Didymodactylos carnosus</name>
    <dbReference type="NCBI Taxonomy" id="1234261"/>
    <lineage>
        <taxon>Eukaryota</taxon>
        <taxon>Metazoa</taxon>
        <taxon>Spiralia</taxon>
        <taxon>Gnathifera</taxon>
        <taxon>Rotifera</taxon>
        <taxon>Eurotatoria</taxon>
        <taxon>Bdelloidea</taxon>
        <taxon>Philodinida</taxon>
        <taxon>Philodinidae</taxon>
        <taxon>Didymodactylos</taxon>
    </lineage>
</organism>
<sequence>MSGRSPEVLVSAFLALLSPDKLSPDIIIAGVKNMRAHALQFPINRNGVIDIVGTGGDGLDTFNISTSAAFIVASCGVPVVKCGNRSSSSKCGSADLLEALGANITLDLTYSSEIFKRCGFCFLFAQKCYASMKHVGPIRKQLGIKTIFNVLGPLINPCIPDYQLTGVYDRSLGLLFIQCLKRLGVKSAMIVHSEEGMDEISIQGKTHIWHLKLDGNIVEFDVTPDNDFGIKKQNLSAVISGSPQENAIKLNKILSGGYECAILDHVLINASAALVITGRAKDFRDGVVIARESINNGKALQTMNDYIKYTQEYGSSLQITAQNYGQLVPIANQTLSVDSNNKACNICATSTLPYVKICGLCTVDDALAAAKAGADLIGFIFVKKSKRYVSVEIVKAISAALKAGSWSKCEEVESISVIDWHQQRCLNLIQLINHTNRPLLVGVFMNNDIKEINSIVKEAGLDLVQLHNYEHEIATQIHRPVIRVISIEPTTDVQNILQMIESDSASAAILLDVVKTSDDCGQTFDWTIAKMINKKVPIMLAGGLTPDNIRAAVRFVHPWAVDVASGVEYVDSSEQLCKNHIKIKEFINEAKSGAASNQ</sequence>
<evidence type="ECO:0000256" key="5">
    <source>
        <dbReference type="ARBA" id="ARBA00022679"/>
    </source>
</evidence>
<dbReference type="InterPro" id="IPR001240">
    <property type="entry name" value="PRAI_dom"/>
</dbReference>
<evidence type="ECO:0000256" key="6">
    <source>
        <dbReference type="ARBA" id="ARBA00022822"/>
    </source>
</evidence>
<evidence type="ECO:0000256" key="4">
    <source>
        <dbReference type="ARBA" id="ARBA00022676"/>
    </source>
</evidence>
<evidence type="ECO:0000313" key="14">
    <source>
        <dbReference type="Proteomes" id="UP000677228"/>
    </source>
</evidence>
<evidence type="ECO:0000313" key="13">
    <source>
        <dbReference type="EMBL" id="CAF3977406.1"/>
    </source>
</evidence>
<comment type="similarity">
    <text evidence="9">Belongs to the anthranilate phosphoribosyltransferase family.</text>
</comment>
<dbReference type="Pfam" id="PF00591">
    <property type="entry name" value="Glycos_transf_3"/>
    <property type="match status" value="1"/>
</dbReference>
<dbReference type="SUPFAM" id="SSF52418">
    <property type="entry name" value="Nucleoside phosphorylase/phosphoribosyltransferase catalytic domain"/>
    <property type="match status" value="1"/>
</dbReference>
<comment type="pathway">
    <text evidence="1">Amino-acid biosynthesis; L-tryptophan biosynthesis; L-tryptophan from chorismate: step 3/5.</text>
</comment>
<dbReference type="InterPro" id="IPR000312">
    <property type="entry name" value="Glycosyl_Trfase_fam3"/>
</dbReference>
<evidence type="ECO:0000313" key="12">
    <source>
        <dbReference type="EMBL" id="CAF1165731.1"/>
    </source>
</evidence>
<comment type="pathway">
    <text evidence="2">Amino-acid biosynthesis; L-tryptophan biosynthesis; L-tryptophan from chorismate: step 2/5.</text>
</comment>
<dbReference type="InterPro" id="IPR011060">
    <property type="entry name" value="RibuloseP-bd_barrel"/>
</dbReference>
<dbReference type="GO" id="GO:0004048">
    <property type="term" value="F:anthranilate phosphoribosyltransferase activity"/>
    <property type="evidence" value="ECO:0007669"/>
    <property type="project" value="InterPro"/>
</dbReference>
<dbReference type="NCBIfam" id="TIGR01245">
    <property type="entry name" value="trpD"/>
    <property type="match status" value="1"/>
</dbReference>
<dbReference type="HAMAP" id="MF_00135">
    <property type="entry name" value="PRAI"/>
    <property type="match status" value="1"/>
</dbReference>
<evidence type="ECO:0000256" key="9">
    <source>
        <dbReference type="ARBA" id="ARBA00061500"/>
    </source>
</evidence>
<evidence type="ECO:0000256" key="3">
    <source>
        <dbReference type="ARBA" id="ARBA00022605"/>
    </source>
</evidence>
<keyword evidence="7" id="KW-0057">Aromatic amino acid biosynthesis</keyword>
<dbReference type="Proteomes" id="UP000677228">
    <property type="component" value="Unassembled WGS sequence"/>
</dbReference>
<dbReference type="GO" id="GO:0004640">
    <property type="term" value="F:phosphoribosylanthranilate isomerase activity"/>
    <property type="evidence" value="ECO:0007669"/>
    <property type="project" value="InterPro"/>
</dbReference>
<comment type="caution">
    <text evidence="12">The sequence shown here is derived from an EMBL/GenBank/DDBJ whole genome shotgun (WGS) entry which is preliminary data.</text>
</comment>
<reference evidence="12" key="1">
    <citation type="submission" date="2021-02" db="EMBL/GenBank/DDBJ databases">
        <authorList>
            <person name="Nowell W R."/>
        </authorList>
    </citation>
    <scope>NUCLEOTIDE SEQUENCE</scope>
</reference>
<dbReference type="EMBL" id="CAJNOK010012543">
    <property type="protein sequence ID" value="CAF1165731.1"/>
    <property type="molecule type" value="Genomic_DNA"/>
</dbReference>
<dbReference type="InterPro" id="IPR013785">
    <property type="entry name" value="Aldolase_TIM"/>
</dbReference>
<evidence type="ECO:0000256" key="7">
    <source>
        <dbReference type="ARBA" id="ARBA00023141"/>
    </source>
</evidence>
<dbReference type="EMBL" id="CAJOBA010034069">
    <property type="protein sequence ID" value="CAF3977406.1"/>
    <property type="molecule type" value="Genomic_DNA"/>
</dbReference>
<evidence type="ECO:0000256" key="1">
    <source>
        <dbReference type="ARBA" id="ARBA00004664"/>
    </source>
</evidence>
<keyword evidence="8" id="KW-0413">Isomerase</keyword>
<dbReference type="PANTHER" id="PTHR43285:SF2">
    <property type="entry name" value="ANTHRANILATE PHOSPHORIBOSYLTRANSFERASE"/>
    <property type="match status" value="1"/>
</dbReference>
<dbReference type="InterPro" id="IPR035902">
    <property type="entry name" value="Nuc_phospho_transferase"/>
</dbReference>
<keyword evidence="5" id="KW-0808">Transferase</keyword>
<evidence type="ECO:0008006" key="15">
    <source>
        <dbReference type="Google" id="ProtNLM"/>
    </source>
</evidence>
<dbReference type="Gene3D" id="3.20.20.70">
    <property type="entry name" value="Aldolase class I"/>
    <property type="match status" value="1"/>
</dbReference>
<proteinExistence type="inferred from homology"/>
<evidence type="ECO:0000256" key="8">
    <source>
        <dbReference type="ARBA" id="ARBA00023235"/>
    </source>
</evidence>
<accession>A0A8S2EF31</accession>
<evidence type="ECO:0000259" key="10">
    <source>
        <dbReference type="Pfam" id="PF00591"/>
    </source>
</evidence>
<protein>
    <recommendedName>
        <fullName evidence="15">Phosphoribosylanthranilate isomerase</fullName>
    </recommendedName>
</protein>
<dbReference type="SUPFAM" id="SSF51366">
    <property type="entry name" value="Ribulose-phoshate binding barrel"/>
    <property type="match status" value="1"/>
</dbReference>
<evidence type="ECO:0000256" key="2">
    <source>
        <dbReference type="ARBA" id="ARBA00004907"/>
    </source>
</evidence>
<dbReference type="AlphaFoldDB" id="A0A8S2EF31"/>
<dbReference type="InterPro" id="IPR005940">
    <property type="entry name" value="Anthranilate_Pribosyl_Tfrase"/>
</dbReference>
<dbReference type="PANTHER" id="PTHR43285">
    <property type="entry name" value="ANTHRANILATE PHOSPHORIBOSYLTRANSFERASE"/>
    <property type="match status" value="1"/>
</dbReference>
<dbReference type="Gene3D" id="3.40.1030.10">
    <property type="entry name" value="Nucleoside phosphorylase/phosphoribosyltransferase catalytic domain"/>
    <property type="match status" value="1"/>
</dbReference>
<dbReference type="CDD" id="cd00405">
    <property type="entry name" value="PRAI"/>
    <property type="match status" value="1"/>
</dbReference>
<dbReference type="Proteomes" id="UP000682733">
    <property type="component" value="Unassembled WGS sequence"/>
</dbReference>
<keyword evidence="4" id="KW-0328">Glycosyltransferase</keyword>
<dbReference type="HAMAP" id="MF_00211">
    <property type="entry name" value="TrpD"/>
    <property type="match status" value="1"/>
</dbReference>
<keyword evidence="3" id="KW-0028">Amino-acid biosynthesis</keyword>
<keyword evidence="6" id="KW-0822">Tryptophan biosynthesis</keyword>
<dbReference type="FunFam" id="3.40.1030.10:FF:000002">
    <property type="entry name" value="Anthranilate phosphoribosyltransferase"/>
    <property type="match status" value="1"/>
</dbReference>
<evidence type="ECO:0000259" key="11">
    <source>
        <dbReference type="Pfam" id="PF00697"/>
    </source>
</evidence>